<comment type="caution">
    <text evidence="2">The sequence shown here is derived from an EMBL/GenBank/DDBJ whole genome shotgun (WGS) entry which is preliminary data.</text>
</comment>
<organism evidence="2 3">
    <name type="scientific">Nesterenkonia xinjiangensis</name>
    <dbReference type="NCBI Taxonomy" id="225327"/>
    <lineage>
        <taxon>Bacteria</taxon>
        <taxon>Bacillati</taxon>
        <taxon>Actinomycetota</taxon>
        <taxon>Actinomycetes</taxon>
        <taxon>Micrococcales</taxon>
        <taxon>Micrococcaceae</taxon>
        <taxon>Nesterenkonia</taxon>
    </lineage>
</organism>
<dbReference type="Proteomes" id="UP000535437">
    <property type="component" value="Unassembled WGS sequence"/>
</dbReference>
<gene>
    <name evidence="2" type="ORF">HNR09_001978</name>
</gene>
<dbReference type="InterPro" id="IPR007165">
    <property type="entry name" value="Phage_holin_4_2"/>
</dbReference>
<proteinExistence type="predicted"/>
<keyword evidence="1" id="KW-1133">Transmembrane helix</keyword>
<accession>A0A7Z0GME8</accession>
<feature type="transmembrane region" description="Helical" evidence="1">
    <location>
        <begin position="100"/>
        <end position="119"/>
    </location>
</feature>
<dbReference type="EMBL" id="JACCFY010000001">
    <property type="protein sequence ID" value="NYJ78567.1"/>
    <property type="molecule type" value="Genomic_DNA"/>
</dbReference>
<evidence type="ECO:0000256" key="1">
    <source>
        <dbReference type="SAM" id="Phobius"/>
    </source>
</evidence>
<dbReference type="Pfam" id="PF04020">
    <property type="entry name" value="Phage_holin_4_2"/>
    <property type="match status" value="1"/>
</dbReference>
<dbReference type="RefSeq" id="WP_179541894.1">
    <property type="nucleotide sequence ID" value="NZ_BAAALL010000005.1"/>
</dbReference>
<reference evidence="2 3" key="1">
    <citation type="submission" date="2020-07" db="EMBL/GenBank/DDBJ databases">
        <title>Sequencing the genomes of 1000 actinobacteria strains.</title>
        <authorList>
            <person name="Klenk H.-P."/>
        </authorList>
    </citation>
    <scope>NUCLEOTIDE SEQUENCE [LARGE SCALE GENOMIC DNA]</scope>
    <source>
        <strain evidence="2 3">DSM 15475</strain>
    </source>
</reference>
<sequence>MRILLAIVLNACALGAAALLLPGIGVQGVGDEIGMTLLAYLFVGAVFGIINAVIKPVLSLLAMPITCLTLGLFAVVINAAMLMLTAWVTSFFPMSFVVDSFFWDAILGAVIVAVVSALLNRFLMTPAARPA</sequence>
<protein>
    <submittedName>
        <fullName evidence="2">Putative membrane protein</fullName>
    </submittedName>
</protein>
<dbReference type="AlphaFoldDB" id="A0A7Z0GME8"/>
<keyword evidence="1" id="KW-0812">Transmembrane</keyword>
<feature type="transmembrane region" description="Helical" evidence="1">
    <location>
        <begin position="35"/>
        <end position="54"/>
    </location>
</feature>
<keyword evidence="3" id="KW-1185">Reference proteome</keyword>
<evidence type="ECO:0000313" key="3">
    <source>
        <dbReference type="Proteomes" id="UP000535437"/>
    </source>
</evidence>
<evidence type="ECO:0000313" key="2">
    <source>
        <dbReference type="EMBL" id="NYJ78567.1"/>
    </source>
</evidence>
<feature type="transmembrane region" description="Helical" evidence="1">
    <location>
        <begin position="61"/>
        <end position="88"/>
    </location>
</feature>
<keyword evidence="1" id="KW-0472">Membrane</keyword>
<name>A0A7Z0GME8_9MICC</name>
<dbReference type="PANTHER" id="PTHR37309">
    <property type="entry name" value="SLR0284 PROTEIN"/>
    <property type="match status" value="1"/>
</dbReference>
<dbReference type="PANTHER" id="PTHR37309:SF1">
    <property type="entry name" value="SLR0284 PROTEIN"/>
    <property type="match status" value="1"/>
</dbReference>